<dbReference type="PANTHER" id="PTHR11552:SF138">
    <property type="entry name" value="DEHYDROGENASE PKFF-RELATED"/>
    <property type="match status" value="1"/>
</dbReference>
<evidence type="ECO:0000256" key="5">
    <source>
        <dbReference type="SAM" id="SignalP"/>
    </source>
</evidence>
<dbReference type="EMBL" id="JACCJC010000085">
    <property type="protein sequence ID" value="KAF6227533.1"/>
    <property type="molecule type" value="Genomic_DNA"/>
</dbReference>
<evidence type="ECO:0000256" key="2">
    <source>
        <dbReference type="ARBA" id="ARBA00023180"/>
    </source>
</evidence>
<evidence type="ECO:0000313" key="9">
    <source>
        <dbReference type="Proteomes" id="UP000578531"/>
    </source>
</evidence>
<dbReference type="AlphaFoldDB" id="A0A8H6CQ40"/>
<dbReference type="InterPro" id="IPR007867">
    <property type="entry name" value="GMC_OxRtase_C"/>
</dbReference>
<dbReference type="Proteomes" id="UP000578531">
    <property type="component" value="Unassembled WGS sequence"/>
</dbReference>
<dbReference type="Gene3D" id="3.50.50.60">
    <property type="entry name" value="FAD/NAD(P)-binding domain"/>
    <property type="match status" value="1"/>
</dbReference>
<comment type="cofactor">
    <cofactor evidence="4">
        <name>FAD</name>
        <dbReference type="ChEBI" id="CHEBI:57692"/>
    </cofactor>
</comment>
<dbReference type="InterPro" id="IPR036188">
    <property type="entry name" value="FAD/NAD-bd_sf"/>
</dbReference>
<keyword evidence="9" id="KW-1185">Reference proteome</keyword>
<comment type="similarity">
    <text evidence="1">Belongs to the GMC oxidoreductase family.</text>
</comment>
<feature type="domain" description="Glucose-methanol-choline oxidoreductase C-terminal" evidence="7">
    <location>
        <begin position="476"/>
        <end position="610"/>
    </location>
</feature>
<feature type="binding site" evidence="4">
    <location>
        <begin position="556"/>
        <end position="557"/>
    </location>
    <ligand>
        <name>FAD</name>
        <dbReference type="ChEBI" id="CHEBI:57692"/>
    </ligand>
</feature>
<feature type="chain" id="PRO_5034457778" description="GMC oxidoreductase" evidence="5">
    <location>
        <begin position="20"/>
        <end position="635"/>
    </location>
</feature>
<organism evidence="8 9">
    <name type="scientific">Letharia columbiana</name>
    <dbReference type="NCBI Taxonomy" id="112416"/>
    <lineage>
        <taxon>Eukaryota</taxon>
        <taxon>Fungi</taxon>
        <taxon>Dikarya</taxon>
        <taxon>Ascomycota</taxon>
        <taxon>Pezizomycotina</taxon>
        <taxon>Lecanoromycetes</taxon>
        <taxon>OSLEUM clade</taxon>
        <taxon>Lecanoromycetidae</taxon>
        <taxon>Lecanorales</taxon>
        <taxon>Lecanorineae</taxon>
        <taxon>Parmeliaceae</taxon>
        <taxon>Letharia</taxon>
    </lineage>
</organism>
<keyword evidence="4" id="KW-0274">FAD</keyword>
<feature type="signal peptide" evidence="5">
    <location>
        <begin position="1"/>
        <end position="19"/>
    </location>
</feature>
<evidence type="ECO:0000313" key="8">
    <source>
        <dbReference type="EMBL" id="KAF6227533.1"/>
    </source>
</evidence>
<feature type="domain" description="Glucose-methanol-choline oxidoreductase N-terminal" evidence="6">
    <location>
        <begin position="42"/>
        <end position="362"/>
    </location>
</feature>
<name>A0A8H6CQ40_9LECA</name>
<dbReference type="GO" id="GO:0050660">
    <property type="term" value="F:flavin adenine dinucleotide binding"/>
    <property type="evidence" value="ECO:0007669"/>
    <property type="project" value="InterPro"/>
</dbReference>
<feature type="active site" description="Proton donor" evidence="3">
    <location>
        <position position="557"/>
    </location>
</feature>
<dbReference type="PIRSF" id="PIRSF000137">
    <property type="entry name" value="Alcohol_oxidase"/>
    <property type="match status" value="1"/>
</dbReference>
<comment type="caution">
    <text evidence="8">The sequence shown here is derived from an EMBL/GenBank/DDBJ whole genome shotgun (WGS) entry which is preliminary data.</text>
</comment>
<dbReference type="Pfam" id="PF05199">
    <property type="entry name" value="GMC_oxred_C"/>
    <property type="match status" value="1"/>
</dbReference>
<proteinExistence type="inferred from homology"/>
<dbReference type="RefSeq" id="XP_037159024.1">
    <property type="nucleotide sequence ID" value="XM_037314044.1"/>
</dbReference>
<feature type="active site" description="Proton acceptor" evidence="3">
    <location>
        <position position="601"/>
    </location>
</feature>
<reference evidence="8 9" key="1">
    <citation type="journal article" date="2020" name="Genomics">
        <title>Complete, high-quality genomes from long-read metagenomic sequencing of two wolf lichen thalli reveals enigmatic genome architecture.</title>
        <authorList>
            <person name="McKenzie S.K."/>
            <person name="Walston R.F."/>
            <person name="Allen J.L."/>
        </authorList>
    </citation>
    <scope>NUCLEOTIDE SEQUENCE [LARGE SCALE GENOMIC DNA]</scope>
    <source>
        <strain evidence="8">WasteWater2</strain>
    </source>
</reference>
<feature type="binding site" evidence="4">
    <location>
        <begin position="602"/>
        <end position="603"/>
    </location>
    <ligand>
        <name>FAD</name>
        <dbReference type="ChEBI" id="CHEBI:57692"/>
    </ligand>
</feature>
<dbReference type="GO" id="GO:0044550">
    <property type="term" value="P:secondary metabolite biosynthetic process"/>
    <property type="evidence" value="ECO:0007669"/>
    <property type="project" value="TreeGrafter"/>
</dbReference>
<dbReference type="InterPro" id="IPR000172">
    <property type="entry name" value="GMC_OxRdtase_N"/>
</dbReference>
<dbReference type="GO" id="GO:0016614">
    <property type="term" value="F:oxidoreductase activity, acting on CH-OH group of donors"/>
    <property type="evidence" value="ECO:0007669"/>
    <property type="project" value="InterPro"/>
</dbReference>
<dbReference type="OrthoDB" id="269227at2759"/>
<keyword evidence="5" id="KW-0732">Signal</keyword>
<accession>A0A8H6CQ40</accession>
<dbReference type="Gene3D" id="3.30.560.10">
    <property type="entry name" value="Glucose Oxidase, domain 3"/>
    <property type="match status" value="1"/>
</dbReference>
<dbReference type="SUPFAM" id="SSF54373">
    <property type="entry name" value="FAD-linked reductases, C-terminal domain"/>
    <property type="match status" value="1"/>
</dbReference>
<keyword evidence="2" id="KW-0325">Glycoprotein</keyword>
<evidence type="ECO:0000256" key="3">
    <source>
        <dbReference type="PIRSR" id="PIRSR000137-1"/>
    </source>
</evidence>
<evidence type="ECO:0000259" key="6">
    <source>
        <dbReference type="Pfam" id="PF00732"/>
    </source>
</evidence>
<evidence type="ECO:0000259" key="7">
    <source>
        <dbReference type="Pfam" id="PF05199"/>
    </source>
</evidence>
<evidence type="ECO:0000256" key="4">
    <source>
        <dbReference type="PIRSR" id="PIRSR000137-2"/>
    </source>
</evidence>
<sequence>MHLLSLLLCPVLFAVQHFAAPASYVPNDPSTSFGASGVDATYDYIIVGGGTAGLAVASRLAENPNITVAVIEAGGFYEADDGNISVVPGYCTVYAGTAPNDTDPLVDWGFVTTPQSGANNRSLHYARGKTLGGSSARNFMYYHRQTLGSSEKWAKETGDSSYTFPNLLPFYEKSVNFTARSVAYPNSSNVQDPSVFSPTGGPLQVSFGDYDDPWGTWAQVGLQAVGQAPIDGFQSGKLIGSAYVPSTIDPTTATRSSSEASFLQSALKNTTLKVYNNTLAQKILFDKTTATGVLVAPEGVSGVNGSSYTLSARNEVIISAGVFQSPQLLMVSGIGPQKTLKSLGIPIVKSLAGVGQNLWDHIFWGTSYPVNLVTNSAGLNSPAAAAAGIEAYQTMQAGPLTIGGIEVLGWEKLPEQYRSQLSRATQKALNDTFPADWPDLEFLPASGVLGYQRNYATEDPEDGYNYATVATALVSPLSRGNVTINSTSMADPPLINPNYLSHPGDVEVAIAAFKRQRQVWANVSKITVGPEKIPGMSVQTDAEILEFIKEALAPVWHAAATCKMGPQSDSKAVVGHDMKVHGIQRLRVVDASSFPFLPPGHPQATIYAVAEKLASEILAALAKKAKRSESMVETV</sequence>
<dbReference type="InterPro" id="IPR012132">
    <property type="entry name" value="GMC_OxRdtase"/>
</dbReference>
<dbReference type="GeneID" id="59293808"/>
<gene>
    <name evidence="8" type="ORF">HO173_012172</name>
</gene>
<evidence type="ECO:0008006" key="10">
    <source>
        <dbReference type="Google" id="ProtNLM"/>
    </source>
</evidence>
<protein>
    <recommendedName>
        <fullName evidence="10">GMC oxidoreductase</fullName>
    </recommendedName>
</protein>
<keyword evidence="4" id="KW-0285">Flavoprotein</keyword>
<dbReference type="SUPFAM" id="SSF51905">
    <property type="entry name" value="FAD/NAD(P)-binding domain"/>
    <property type="match status" value="1"/>
</dbReference>
<evidence type="ECO:0000256" key="1">
    <source>
        <dbReference type="ARBA" id="ARBA00010790"/>
    </source>
</evidence>
<dbReference type="Pfam" id="PF00732">
    <property type="entry name" value="GMC_oxred_N"/>
    <property type="match status" value="1"/>
</dbReference>
<dbReference type="PANTHER" id="PTHR11552">
    <property type="entry name" value="GLUCOSE-METHANOL-CHOLINE GMC OXIDOREDUCTASE"/>
    <property type="match status" value="1"/>
</dbReference>